<organism evidence="2 3">
    <name type="scientific">Scopulibacillus darangshiensis</name>
    <dbReference type="NCBI Taxonomy" id="442528"/>
    <lineage>
        <taxon>Bacteria</taxon>
        <taxon>Bacillati</taxon>
        <taxon>Bacillota</taxon>
        <taxon>Bacilli</taxon>
        <taxon>Bacillales</taxon>
        <taxon>Sporolactobacillaceae</taxon>
        <taxon>Scopulibacillus</taxon>
    </lineage>
</organism>
<reference evidence="2 3" key="1">
    <citation type="submission" date="2019-03" db="EMBL/GenBank/DDBJ databases">
        <title>Genomic Encyclopedia of Type Strains, Phase IV (KMG-IV): sequencing the most valuable type-strain genomes for metagenomic binning, comparative biology and taxonomic classification.</title>
        <authorList>
            <person name="Goeker M."/>
        </authorList>
    </citation>
    <scope>NUCLEOTIDE SEQUENCE [LARGE SCALE GENOMIC DNA]</scope>
    <source>
        <strain evidence="2 3">DSM 19377</strain>
    </source>
</reference>
<evidence type="ECO:0000313" key="2">
    <source>
        <dbReference type="EMBL" id="TCP23005.1"/>
    </source>
</evidence>
<feature type="domain" description="SIS" evidence="1">
    <location>
        <begin position="31"/>
        <end position="174"/>
    </location>
</feature>
<evidence type="ECO:0000313" key="3">
    <source>
        <dbReference type="Proteomes" id="UP000295416"/>
    </source>
</evidence>
<dbReference type="InterPro" id="IPR046348">
    <property type="entry name" value="SIS_dom_sf"/>
</dbReference>
<dbReference type="SUPFAM" id="SSF53697">
    <property type="entry name" value="SIS domain"/>
    <property type="match status" value="1"/>
</dbReference>
<gene>
    <name evidence="2" type="ORF">EV207_13311</name>
</gene>
<dbReference type="Pfam" id="PF10740">
    <property type="entry name" value="DUF2529"/>
    <property type="match status" value="1"/>
</dbReference>
<name>A0A4R2NNZ6_9BACL</name>
<dbReference type="GO" id="GO:1901135">
    <property type="term" value="P:carbohydrate derivative metabolic process"/>
    <property type="evidence" value="ECO:0007669"/>
    <property type="project" value="InterPro"/>
</dbReference>
<evidence type="ECO:0000259" key="1">
    <source>
        <dbReference type="PROSITE" id="PS51464"/>
    </source>
</evidence>
<dbReference type="RefSeq" id="WP_132747429.1">
    <property type="nucleotide sequence ID" value="NZ_SLXK01000033.1"/>
</dbReference>
<protein>
    <submittedName>
        <fullName evidence="2">Uncharacterized protein DUF2529</fullName>
    </submittedName>
</protein>
<dbReference type="InterPro" id="IPR001347">
    <property type="entry name" value="SIS_dom"/>
</dbReference>
<comment type="caution">
    <text evidence="2">The sequence shown here is derived from an EMBL/GenBank/DDBJ whole genome shotgun (WGS) entry which is preliminary data.</text>
</comment>
<dbReference type="EMBL" id="SLXK01000033">
    <property type="protein sequence ID" value="TCP23005.1"/>
    <property type="molecule type" value="Genomic_DNA"/>
</dbReference>
<accession>A0A4R2NNZ6</accession>
<keyword evidence="3" id="KW-1185">Reference proteome</keyword>
<dbReference type="Proteomes" id="UP000295416">
    <property type="component" value="Unassembled WGS sequence"/>
</dbReference>
<dbReference type="OrthoDB" id="2737584at2"/>
<dbReference type="Gene3D" id="3.40.50.10490">
    <property type="entry name" value="Glucose-6-phosphate isomerase like protein, domain 1"/>
    <property type="match status" value="1"/>
</dbReference>
<dbReference type="PROSITE" id="PS51464">
    <property type="entry name" value="SIS"/>
    <property type="match status" value="1"/>
</dbReference>
<dbReference type="GO" id="GO:0097367">
    <property type="term" value="F:carbohydrate derivative binding"/>
    <property type="evidence" value="ECO:0007669"/>
    <property type="project" value="InterPro"/>
</dbReference>
<dbReference type="AlphaFoldDB" id="A0A4R2NNZ6"/>
<dbReference type="InterPro" id="IPR019676">
    <property type="entry name" value="DUF2529"/>
</dbReference>
<sequence length="181" mass="19842">MLKIFTTQLLGVFNTIQANNEMEIEDSARLIAQTLISEGKVYVHECGISHGIAGEAVSGKNRLPKTDLLIKEGYTAEVDVADCVIISTDAAESHNALILTEQLKEKGCTVIGISGCEAEGESLFKDIVDVHLNYGKNSPIVPLNDHKKIGQPSAVAALYTYYILYLTIMEILDEQDFLRIL</sequence>
<proteinExistence type="predicted"/>